<protein>
    <submittedName>
        <fullName evidence="2">Uncharacterized protein</fullName>
    </submittedName>
</protein>
<dbReference type="EMBL" id="LXNG01000023">
    <property type="protein sequence ID" value="OAG66794.1"/>
    <property type="molecule type" value="Genomic_DNA"/>
</dbReference>
<keyword evidence="4" id="KW-1185">Reference proteome</keyword>
<evidence type="ECO:0000313" key="3">
    <source>
        <dbReference type="Proteomes" id="UP000077659"/>
    </source>
</evidence>
<proteinExistence type="predicted"/>
<comment type="caution">
    <text evidence="2">The sequence shown here is derived from an EMBL/GenBank/DDBJ whole genome shotgun (WGS) entry which is preliminary data.</text>
</comment>
<name>A0A1A9M8G5_9XANT</name>
<gene>
    <name evidence="2" type="ORF">A7D17_03430</name>
    <name evidence="1" type="ORF">VB146_04510</name>
</gene>
<evidence type="ECO:0000313" key="1">
    <source>
        <dbReference type="EMBL" id="MEA5123143.1"/>
    </source>
</evidence>
<reference evidence="1 4" key="2">
    <citation type="submission" date="2023-12" db="EMBL/GenBank/DDBJ databases">
        <title>Genome sequencing of Xanthomonas floridensis.</title>
        <authorList>
            <person name="Greer S."/>
            <person name="Harrison J."/>
            <person name="Grant M."/>
            <person name="Vicente J."/>
            <person name="Studholme D."/>
        </authorList>
    </citation>
    <scope>NUCLEOTIDE SEQUENCE [LARGE SCALE GENOMIC DNA]</scope>
    <source>
        <strain evidence="1 4">WHRI 8848</strain>
    </source>
</reference>
<dbReference type="AlphaFoldDB" id="A0A1A9M8G5"/>
<dbReference type="Proteomes" id="UP001303614">
    <property type="component" value="Unassembled WGS sequence"/>
</dbReference>
<evidence type="ECO:0000313" key="4">
    <source>
        <dbReference type="Proteomes" id="UP001303614"/>
    </source>
</evidence>
<accession>A0A1A9M8G5</accession>
<dbReference type="RefSeq" id="WP_064509639.1">
    <property type="nucleotide sequence ID" value="NZ_JAYFSN010000003.1"/>
</dbReference>
<sequence length="62" mass="6675">MTRRVGSAIIALAHALVGDISRNNRRDESIARSYLGEETTTLVMHPAPGMALPASVAMKKKL</sequence>
<dbReference type="EMBL" id="JAYFSO010000004">
    <property type="protein sequence ID" value="MEA5123143.1"/>
    <property type="molecule type" value="Genomic_DNA"/>
</dbReference>
<dbReference type="Proteomes" id="UP000077659">
    <property type="component" value="Unassembled WGS sequence"/>
</dbReference>
<reference evidence="2 3" key="1">
    <citation type="submission" date="2016-05" db="EMBL/GenBank/DDBJ databases">
        <title>Pathogenic, phenotypic and molecular characterisation of Xanthomonas nasturtii sp. nov. and Xanthomonas floridensis sp. nov., new species of Xanthomonas associated with watercress production in Florida.</title>
        <authorList>
            <person name="Vicente J.G."/>
            <person name="Rothwell S."/>
            <person name="Holub E.B."/>
            <person name="Studholme D.J."/>
        </authorList>
    </citation>
    <scope>NUCLEOTIDE SEQUENCE [LARGE SCALE GENOMIC DNA]</scope>
    <source>
        <strain evidence="2 3">WHRI 8848</strain>
    </source>
</reference>
<dbReference type="STRING" id="1843580.A7D17_03430"/>
<organism evidence="2 3">
    <name type="scientific">Xanthomonas floridensis</name>
    <dbReference type="NCBI Taxonomy" id="1843580"/>
    <lineage>
        <taxon>Bacteria</taxon>
        <taxon>Pseudomonadati</taxon>
        <taxon>Pseudomonadota</taxon>
        <taxon>Gammaproteobacteria</taxon>
        <taxon>Lysobacterales</taxon>
        <taxon>Lysobacteraceae</taxon>
        <taxon>Xanthomonas</taxon>
    </lineage>
</organism>
<evidence type="ECO:0000313" key="2">
    <source>
        <dbReference type="EMBL" id="OAG66794.1"/>
    </source>
</evidence>